<evidence type="ECO:0000313" key="1">
    <source>
        <dbReference type="EMBL" id="SDC45112.1"/>
    </source>
</evidence>
<dbReference type="EMBL" id="FMZM01000002">
    <property type="protein sequence ID" value="SDC45112.1"/>
    <property type="molecule type" value="Genomic_DNA"/>
</dbReference>
<reference evidence="1 2" key="1">
    <citation type="submission" date="2016-10" db="EMBL/GenBank/DDBJ databases">
        <authorList>
            <person name="de Groot N.N."/>
        </authorList>
    </citation>
    <scope>NUCLEOTIDE SEQUENCE [LARGE SCALE GENOMIC DNA]</scope>
    <source>
        <strain evidence="1 2">CGMCC 4.6858</strain>
    </source>
</reference>
<gene>
    <name evidence="1" type="ORF">SAMN05421872_102319</name>
</gene>
<name>A0A1G6LPB0_9ACTN</name>
<dbReference type="Proteomes" id="UP000199034">
    <property type="component" value="Unassembled WGS sequence"/>
</dbReference>
<keyword evidence="2" id="KW-1185">Reference proteome</keyword>
<evidence type="ECO:0000313" key="2">
    <source>
        <dbReference type="Proteomes" id="UP000199034"/>
    </source>
</evidence>
<dbReference type="STRING" id="1045774.SAMN05421872_102319"/>
<sequence>MTNLVILIARRTAAVLFPSVPPRDRARILAAMQDPYPQTPATSCEWEARPVAGHGPVDGAALPDRAPSTGSRSIPPAEDLRNWRAHPVHRWEFSDQHLDALVGRWKSATS</sequence>
<organism evidence="1 2">
    <name type="scientific">Nocardioides lianchengensis</name>
    <dbReference type="NCBI Taxonomy" id="1045774"/>
    <lineage>
        <taxon>Bacteria</taxon>
        <taxon>Bacillati</taxon>
        <taxon>Actinomycetota</taxon>
        <taxon>Actinomycetes</taxon>
        <taxon>Propionibacteriales</taxon>
        <taxon>Nocardioidaceae</taxon>
        <taxon>Nocardioides</taxon>
    </lineage>
</organism>
<dbReference type="RefSeq" id="WP_090851662.1">
    <property type="nucleotide sequence ID" value="NZ_FMZM01000002.1"/>
</dbReference>
<protein>
    <submittedName>
        <fullName evidence="1">Uncharacterized protein</fullName>
    </submittedName>
</protein>
<dbReference type="OrthoDB" id="3439746at2"/>
<proteinExistence type="predicted"/>
<accession>A0A1G6LPB0</accession>
<dbReference type="AlphaFoldDB" id="A0A1G6LPB0"/>